<evidence type="ECO:0000259" key="2">
    <source>
        <dbReference type="Pfam" id="PF01757"/>
    </source>
</evidence>
<feature type="transmembrane region" description="Helical" evidence="1">
    <location>
        <begin position="271"/>
        <end position="292"/>
    </location>
</feature>
<dbReference type="GO" id="GO:0016020">
    <property type="term" value="C:membrane"/>
    <property type="evidence" value="ECO:0007669"/>
    <property type="project" value="TreeGrafter"/>
</dbReference>
<feature type="transmembrane region" description="Helical" evidence="1">
    <location>
        <begin position="37"/>
        <end position="55"/>
    </location>
</feature>
<dbReference type="InterPro" id="IPR050879">
    <property type="entry name" value="Acyltransferase_3"/>
</dbReference>
<feature type="transmembrane region" description="Helical" evidence="1">
    <location>
        <begin position="180"/>
        <end position="201"/>
    </location>
</feature>
<evidence type="ECO:0000256" key="1">
    <source>
        <dbReference type="SAM" id="Phobius"/>
    </source>
</evidence>
<feature type="domain" description="Acyltransferase 3" evidence="2">
    <location>
        <begin position="3"/>
        <end position="321"/>
    </location>
</feature>
<evidence type="ECO:0000313" key="3">
    <source>
        <dbReference type="EMBL" id="CUW94680.1"/>
    </source>
</evidence>
<feature type="transmembrane region" description="Helical" evidence="1">
    <location>
        <begin position="155"/>
        <end position="174"/>
    </location>
</feature>
<dbReference type="GO" id="GO:0000271">
    <property type="term" value="P:polysaccharide biosynthetic process"/>
    <property type="evidence" value="ECO:0007669"/>
    <property type="project" value="TreeGrafter"/>
</dbReference>
<keyword evidence="1" id="KW-0812">Transmembrane</keyword>
<reference evidence="3 4" key="1">
    <citation type="submission" date="2016-01" db="EMBL/GenBank/DDBJ databases">
        <authorList>
            <person name="Regsiter A."/>
            <person name="william w."/>
        </authorList>
    </citation>
    <scope>NUCLEOTIDE SEQUENCE [LARGE SCALE GENOMIC DNA]</scope>
    <source>
        <strain evidence="3 4">CFBP 5494</strain>
    </source>
</reference>
<keyword evidence="3" id="KW-0012">Acyltransferase</keyword>
<name>A0A9W5B2K5_9HYPH</name>
<dbReference type="EMBL" id="FBVY01000023">
    <property type="protein sequence ID" value="CUW94680.1"/>
    <property type="molecule type" value="Genomic_DNA"/>
</dbReference>
<feature type="transmembrane region" description="Helical" evidence="1">
    <location>
        <begin position="76"/>
        <end position="94"/>
    </location>
</feature>
<dbReference type="Pfam" id="PF01757">
    <property type="entry name" value="Acyl_transf_3"/>
    <property type="match status" value="1"/>
</dbReference>
<proteinExistence type="predicted"/>
<keyword evidence="4" id="KW-1185">Reference proteome</keyword>
<dbReference type="Proteomes" id="UP000191933">
    <property type="component" value="Unassembled WGS sequence"/>
</dbReference>
<feature type="transmembrane region" description="Helical" evidence="1">
    <location>
        <begin position="128"/>
        <end position="148"/>
    </location>
</feature>
<dbReference type="PANTHER" id="PTHR23028:SF131">
    <property type="entry name" value="BLR2367 PROTEIN"/>
    <property type="match status" value="1"/>
</dbReference>
<dbReference type="PANTHER" id="PTHR23028">
    <property type="entry name" value="ACETYLTRANSFERASE"/>
    <property type="match status" value="1"/>
</dbReference>
<comment type="caution">
    <text evidence="3">The sequence shown here is derived from an EMBL/GenBank/DDBJ whole genome shotgun (WGS) entry which is preliminary data.</text>
</comment>
<keyword evidence="1" id="KW-1133">Transmembrane helix</keyword>
<accession>A0A9W5B2K5</accession>
<organism evidence="3 4">
    <name type="scientific">Agrobacterium genomosp. 2 str. CFBP 5494</name>
    <dbReference type="NCBI Taxonomy" id="1183436"/>
    <lineage>
        <taxon>Bacteria</taxon>
        <taxon>Pseudomonadati</taxon>
        <taxon>Pseudomonadota</taxon>
        <taxon>Alphaproteobacteria</taxon>
        <taxon>Hyphomicrobiales</taxon>
        <taxon>Rhizobiaceae</taxon>
        <taxon>Rhizobium/Agrobacterium group</taxon>
        <taxon>Agrobacterium</taxon>
        <taxon>Agrobacterium tumefaciens complex</taxon>
    </lineage>
</organism>
<keyword evidence="1" id="KW-0472">Membrane</keyword>
<dbReference type="RefSeq" id="WP_072493192.1">
    <property type="nucleotide sequence ID" value="NZ_LT009719.1"/>
</dbReference>
<evidence type="ECO:0000313" key="4">
    <source>
        <dbReference type="Proteomes" id="UP000191933"/>
    </source>
</evidence>
<feature type="transmembrane region" description="Helical" evidence="1">
    <location>
        <begin position="213"/>
        <end position="232"/>
    </location>
</feature>
<protein>
    <submittedName>
        <fullName evidence="3">Acyltransferase</fullName>
    </submittedName>
</protein>
<keyword evidence="3" id="KW-0808">Transferase</keyword>
<feature type="transmembrane region" description="Helical" evidence="1">
    <location>
        <begin position="304"/>
        <end position="329"/>
    </location>
</feature>
<dbReference type="AlphaFoldDB" id="A0A9W5B2K5"/>
<sequence length="350" mass="39183">MIINLQVLRAVAAFMVFFHHFVPVIDRVFPGVRRYEAGASGVDIFFVLSGLIMVVTTHNKDGDPLKFLVNRIVRVVPIYWIMTFIIVFIFLLGARPLGVMELQPSYVWKSLFFIPFERGGFWEPVLSVGWTLNYEMFFYVVFSILMVVGSFYTRILLIIFFLCSLVLSGLLFSFDGYLRYYSSPVLLDFALGAAFGAFFCARKGKPPFLGPRGAWFLIVAGASVILATSSGFELYNNNIVRPLTWGVSGLLLVSGCVFLEQNGYVARHWLLVHLGNASYSIYLVHNLVIQIAMKAVGVTGLSGIVSVLITGVLALLLTIVCGLASYRFIEAPINRAYRKRDGVRRLSLQH</sequence>
<feature type="transmembrane region" description="Helical" evidence="1">
    <location>
        <begin position="7"/>
        <end position="25"/>
    </location>
</feature>
<gene>
    <name evidence="3" type="ORF">AGR2A_Lc110002</name>
</gene>
<dbReference type="InterPro" id="IPR002656">
    <property type="entry name" value="Acyl_transf_3_dom"/>
</dbReference>
<feature type="transmembrane region" description="Helical" evidence="1">
    <location>
        <begin position="238"/>
        <end position="259"/>
    </location>
</feature>
<dbReference type="GO" id="GO:0016747">
    <property type="term" value="F:acyltransferase activity, transferring groups other than amino-acyl groups"/>
    <property type="evidence" value="ECO:0007669"/>
    <property type="project" value="InterPro"/>
</dbReference>